<dbReference type="InterPro" id="IPR006118">
    <property type="entry name" value="Recombinase_CS"/>
</dbReference>
<dbReference type="InterPro" id="IPR050639">
    <property type="entry name" value="SSR_resolvase"/>
</dbReference>
<keyword evidence="2" id="KW-0238">DNA-binding</keyword>
<accession>A0ABV3X6J2</accession>
<dbReference type="InterPro" id="IPR036162">
    <property type="entry name" value="Resolvase-like_N_sf"/>
</dbReference>
<evidence type="ECO:0000259" key="5">
    <source>
        <dbReference type="PROSITE" id="PS51736"/>
    </source>
</evidence>
<dbReference type="SMART" id="SM00857">
    <property type="entry name" value="Resolvase"/>
    <property type="match status" value="1"/>
</dbReference>
<evidence type="ECO:0000313" key="8">
    <source>
        <dbReference type="Proteomes" id="UP001559623"/>
    </source>
</evidence>
<keyword evidence="8" id="KW-1185">Reference proteome</keyword>
<dbReference type="PROSITE" id="PS00397">
    <property type="entry name" value="RECOMBINASES_1"/>
    <property type="match status" value="1"/>
</dbReference>
<dbReference type="InterPro" id="IPR011109">
    <property type="entry name" value="DNA_bind_recombinase_dom"/>
</dbReference>
<dbReference type="InterPro" id="IPR038109">
    <property type="entry name" value="DNA_bind_recomb_sf"/>
</dbReference>
<dbReference type="EMBL" id="JARVLH010000006">
    <property type="protein sequence ID" value="MEX5285809.1"/>
    <property type="molecule type" value="Genomic_DNA"/>
</dbReference>
<proteinExistence type="predicted"/>
<dbReference type="PROSITE" id="PS51737">
    <property type="entry name" value="RECOMBINASE_DNA_BIND"/>
    <property type="match status" value="1"/>
</dbReference>
<dbReference type="Pfam" id="PF13408">
    <property type="entry name" value="Zn_ribbon_recom"/>
    <property type="match status" value="1"/>
</dbReference>
<feature type="active site" description="O-(5'-phospho-DNA)-serine intermediate" evidence="4">
    <location>
        <position position="53"/>
    </location>
</feature>
<dbReference type="Pfam" id="PF00239">
    <property type="entry name" value="Resolvase"/>
    <property type="match status" value="1"/>
</dbReference>
<gene>
    <name evidence="7" type="ORF">QCO44_09215</name>
</gene>
<evidence type="ECO:0000256" key="4">
    <source>
        <dbReference type="PROSITE-ProRule" id="PRU10137"/>
    </source>
</evidence>
<dbReference type="PANTHER" id="PTHR30461">
    <property type="entry name" value="DNA-INVERTASE FROM LAMBDOID PROPHAGE"/>
    <property type="match status" value="1"/>
</dbReference>
<dbReference type="PROSITE" id="PS51736">
    <property type="entry name" value="RECOMBINASES_3"/>
    <property type="match status" value="1"/>
</dbReference>
<reference evidence="7 8" key="1">
    <citation type="submission" date="2023-04" db="EMBL/GenBank/DDBJ databases">
        <title>Genome Sequence of Selenomonas sputigena ATCC 33150.</title>
        <authorList>
            <person name="Miller D.P."/>
            <person name="Anvari S."/>
            <person name="Polson S.W."/>
            <person name="Macdonald M."/>
            <person name="Mcdowell J.V."/>
        </authorList>
    </citation>
    <scope>NUCLEOTIDE SEQUENCE [LARGE SCALE GENOMIC DNA]</scope>
    <source>
        <strain evidence="7 8">ATCC 33150</strain>
    </source>
</reference>
<dbReference type="Proteomes" id="UP001559623">
    <property type="component" value="Unassembled WGS sequence"/>
</dbReference>
<dbReference type="InterPro" id="IPR025827">
    <property type="entry name" value="Zn_ribbon_recom_dom"/>
</dbReference>
<comment type="caution">
    <text evidence="7">The sequence shown here is derived from an EMBL/GenBank/DDBJ whole genome shotgun (WGS) entry which is preliminary data.</text>
</comment>
<protein>
    <submittedName>
        <fullName evidence="7">Recombinase family protein</fullName>
    </submittedName>
</protein>
<dbReference type="CDD" id="cd00338">
    <property type="entry name" value="Ser_Recombinase"/>
    <property type="match status" value="1"/>
</dbReference>
<keyword evidence="3" id="KW-0233">DNA recombination</keyword>
<dbReference type="Gene3D" id="3.90.1750.20">
    <property type="entry name" value="Putative Large Serine Recombinase, Chain B, Domain 2"/>
    <property type="match status" value="1"/>
</dbReference>
<evidence type="ECO:0000259" key="6">
    <source>
        <dbReference type="PROSITE" id="PS51737"/>
    </source>
</evidence>
<dbReference type="InterPro" id="IPR006119">
    <property type="entry name" value="Resolv_N"/>
</dbReference>
<dbReference type="PANTHER" id="PTHR30461:SF23">
    <property type="entry name" value="DNA RECOMBINASE-RELATED"/>
    <property type="match status" value="1"/>
</dbReference>
<organism evidence="7 8">
    <name type="scientific">Selenomonas sputigena</name>
    <dbReference type="NCBI Taxonomy" id="69823"/>
    <lineage>
        <taxon>Bacteria</taxon>
        <taxon>Bacillati</taxon>
        <taxon>Bacillota</taxon>
        <taxon>Negativicutes</taxon>
        <taxon>Selenomonadales</taxon>
        <taxon>Selenomonadaceae</taxon>
        <taxon>Selenomonas</taxon>
    </lineage>
</organism>
<feature type="domain" description="Recombinase" evidence="6">
    <location>
        <begin position="203"/>
        <end position="299"/>
    </location>
</feature>
<evidence type="ECO:0000313" key="7">
    <source>
        <dbReference type="EMBL" id="MEX5285809.1"/>
    </source>
</evidence>
<name>A0ABV3X6J2_9FIRM</name>
<keyword evidence="1" id="KW-0229">DNA integration</keyword>
<evidence type="ECO:0000256" key="1">
    <source>
        <dbReference type="ARBA" id="ARBA00022908"/>
    </source>
</evidence>
<dbReference type="Gene3D" id="3.40.50.1390">
    <property type="entry name" value="Resolvase, N-terminal catalytic domain"/>
    <property type="match status" value="1"/>
</dbReference>
<evidence type="ECO:0000256" key="2">
    <source>
        <dbReference type="ARBA" id="ARBA00023125"/>
    </source>
</evidence>
<evidence type="ECO:0000256" key="3">
    <source>
        <dbReference type="ARBA" id="ARBA00023172"/>
    </source>
</evidence>
<dbReference type="SUPFAM" id="SSF53041">
    <property type="entry name" value="Resolvase-like"/>
    <property type="match status" value="1"/>
</dbReference>
<sequence length="486" mass="56584">MRQHNERQKQAIPRDILANPSKSISHLGVYYHCPGGVFFMATKKRAALYIRVSTDEQARHGYSLAEQEYDLRQYAERHNYHVVGLYADEGATARKALSRRKGLQRLLEDVQADTIDIIIFKCLDRWFRNVHDYYAVQDILDQHNVLWECSQEAIFNTTTTNGRLMLNLKLSLAQHESDQTGDRVRYIHEGLLREGRVITGHMPLGYVIGEDKRIHIDEPAVPMVIEMFQHFVTHRTVLSTFKMLREKYGYAKTEGSIGRALQNRAYLGEYYGIKGFCPALIDEGLFAQAQKVFAGRTRNPSSKMTYLFWGLLRCPECGRLLTPRNRKLNNKIYTYYTCRDHTHGRGCPHKTYWREDHVEEALLTSLKLELQRYLADVKKLTRKDDADAQVTAEELRTKQARLKELYVEGLIQRDEFDVRYAEIDTQIAALRPRTTVNLAYLETVAADNLIDRYEHLSKQLRKMFWSRILDQVRLTGGSPRPVFRAF</sequence>
<feature type="domain" description="Resolvase/invertase-type recombinase catalytic" evidence="5">
    <location>
        <begin position="45"/>
        <end position="195"/>
    </location>
</feature>
<dbReference type="RefSeq" id="WP_368847535.1">
    <property type="nucleotide sequence ID" value="NZ_JARVLH010000006.1"/>
</dbReference>